<dbReference type="Proteomes" id="UP001642484">
    <property type="component" value="Unassembled WGS sequence"/>
</dbReference>
<accession>A0ABP0J6Z9</accession>
<keyword evidence="3" id="KW-1185">Reference proteome</keyword>
<reference evidence="2 3" key="1">
    <citation type="submission" date="2024-02" db="EMBL/GenBank/DDBJ databases">
        <authorList>
            <person name="Chen Y."/>
            <person name="Shah S."/>
            <person name="Dougan E. K."/>
            <person name="Thang M."/>
            <person name="Chan C."/>
        </authorList>
    </citation>
    <scope>NUCLEOTIDE SEQUENCE [LARGE SCALE GENOMIC DNA]</scope>
</reference>
<protein>
    <submittedName>
        <fullName evidence="2">Uncharacterized protein</fullName>
    </submittedName>
</protein>
<feature type="region of interest" description="Disordered" evidence="1">
    <location>
        <begin position="149"/>
        <end position="219"/>
    </location>
</feature>
<feature type="compositionally biased region" description="Low complexity" evidence="1">
    <location>
        <begin position="655"/>
        <end position="666"/>
    </location>
</feature>
<organism evidence="2 3">
    <name type="scientific">Durusdinium trenchii</name>
    <dbReference type="NCBI Taxonomy" id="1381693"/>
    <lineage>
        <taxon>Eukaryota</taxon>
        <taxon>Sar</taxon>
        <taxon>Alveolata</taxon>
        <taxon>Dinophyceae</taxon>
        <taxon>Suessiales</taxon>
        <taxon>Symbiodiniaceae</taxon>
        <taxon>Durusdinium</taxon>
    </lineage>
</organism>
<evidence type="ECO:0000313" key="3">
    <source>
        <dbReference type="Proteomes" id="UP001642484"/>
    </source>
</evidence>
<feature type="region of interest" description="Disordered" evidence="1">
    <location>
        <begin position="1"/>
        <end position="54"/>
    </location>
</feature>
<evidence type="ECO:0000256" key="1">
    <source>
        <dbReference type="SAM" id="MobiDB-lite"/>
    </source>
</evidence>
<feature type="region of interest" description="Disordered" evidence="1">
    <location>
        <begin position="641"/>
        <end position="717"/>
    </location>
</feature>
<evidence type="ECO:0000313" key="2">
    <source>
        <dbReference type="EMBL" id="CAK9010150.1"/>
    </source>
</evidence>
<comment type="caution">
    <text evidence="2">The sequence shown here is derived from an EMBL/GenBank/DDBJ whole genome shotgun (WGS) entry which is preliminary data.</text>
</comment>
<name>A0ABP0J6Z9_9DINO</name>
<feature type="region of interest" description="Disordered" evidence="1">
    <location>
        <begin position="848"/>
        <end position="867"/>
    </location>
</feature>
<dbReference type="EMBL" id="CAXAMN010004581">
    <property type="protein sequence ID" value="CAK9010150.1"/>
    <property type="molecule type" value="Genomic_DNA"/>
</dbReference>
<feature type="compositionally biased region" description="Polar residues" evidence="1">
    <location>
        <begin position="207"/>
        <end position="216"/>
    </location>
</feature>
<proteinExistence type="predicted"/>
<gene>
    <name evidence="2" type="ORF">CCMP2556_LOCUS9972</name>
</gene>
<feature type="compositionally biased region" description="Basic and acidic residues" evidence="1">
    <location>
        <begin position="12"/>
        <end position="32"/>
    </location>
</feature>
<sequence>MATSSAPSAAAGKKETKGKTKVARSFEEKYDTSRTIGADPRDPRTEGSPCHGNHKVATSYRGSVTGSNGHAAWTGCEVCKLRLTYTPAFGAHALNRAPGPIPQDVKQQVKTLGNEAAHNPLLRDQAIGLDGAEASALRQLEKIRARKETLRKSAKEDNPQEYAQEKTTPRKNEGYKTPEEMSHTPGRKERKSDQTPEDLEYEGRLKSSWSTISSVTPPVDEEHSILENDMTADEDYDQDQAEPMILEATEKECEKGGQASADLSDEKEPLYDIHESDTEFLDCGTDLLNVDEVDFLKNVVNDIQEEIDHCLTSCTIARQTALYTPKLCRAVCSNLQRGLHEAAAFGITEVRFNKEDLKTLTEQELNRLIATALKLHRLCGHPNNRALVRNLAARGADKHLLAVANELKCPECHEGQMAVPAVKASLEKEEQLWRTLQMDTFHFKYEGFTYHFLLMLDEASGFSVVHLVMYHLSDEHANITSAQVIDTLQRDPASEMSRNLQARLRAEATYRKLQSEAKISRALNSRPQRSTQFLPGDLVYFRRWKVPKEKPAHAYLDSPSMKVARFYGPARVLAAETKLQSDGLTRASTNIIWIIAGSKLKKAHSSQLRHASERERLIAEATEAPTLPWTFSALSKSLSQGEYEDLTKEPKRTRTSATTRTATPSGHRSRSRGPRVRAEPSEVPGPSQVPPDAQQAPADESEEELIPAGHDAPPDLSAEQGLDQILQNPPPDIDAQRLLEDPSYMPLEPLEKKDFNKLRRDHEQAERPLHVKYPRSNAPEKYAALTLMAVVEQLHRQNTPLLWVASDVQLADAFTKSAAATLFERFLMTDQTWRIKYDPNFVSSKKRKQQGLLDADHEDGPEPDLNPDESFRTLMARLNSSSSETFWGMSVVDPFLPLALRETQRASELHKGLNVNGLVGNDSHETWRTLAAHSLMGTRDQTILYGSARSHDLRHLQVAEVTGFPNFMQRSLSESTLRRWPEAPPKSTTLTPPEVVESGDIPLRTALPPAGIKSETWNHAKICNWSAVKYNLIAEQATPIRSWDKTGFMALGHRDPTAPGVWLPPKAP</sequence>
<feature type="compositionally biased region" description="Basic and acidic residues" evidence="1">
    <location>
        <begin position="149"/>
        <end position="194"/>
    </location>
</feature>